<gene>
    <name evidence="4" type="ORF">MERR_LOCUS29753</name>
</gene>
<dbReference type="CDD" id="cd01650">
    <property type="entry name" value="RT_nLTR_like"/>
    <property type="match status" value="1"/>
</dbReference>
<dbReference type="AlphaFoldDB" id="A0A6D2JZE2"/>
<evidence type="ECO:0000259" key="3">
    <source>
        <dbReference type="Pfam" id="PF03372"/>
    </source>
</evidence>
<feature type="domain" description="Endonuclease/exonuclease/phosphatase" evidence="3">
    <location>
        <begin position="5"/>
        <end position="205"/>
    </location>
</feature>
<feature type="coiled-coil region" evidence="1">
    <location>
        <begin position="248"/>
        <end position="297"/>
    </location>
</feature>
<dbReference type="GO" id="GO:0003824">
    <property type="term" value="F:catalytic activity"/>
    <property type="evidence" value="ECO:0007669"/>
    <property type="project" value="InterPro"/>
</dbReference>
<accession>A0A6D2JZE2</accession>
<evidence type="ECO:0000259" key="2">
    <source>
        <dbReference type="Pfam" id="PF00078"/>
    </source>
</evidence>
<dbReference type="InterPro" id="IPR000477">
    <property type="entry name" value="RT_dom"/>
</dbReference>
<proteinExistence type="predicted"/>
<comment type="caution">
    <text evidence="4">The sequence shown here is derived from an EMBL/GenBank/DDBJ whole genome shotgun (WGS) entry which is preliminary data.</text>
</comment>
<dbReference type="InterPro" id="IPR005135">
    <property type="entry name" value="Endo/exonuclease/phosphatase"/>
</dbReference>
<dbReference type="OrthoDB" id="1111158at2759"/>
<evidence type="ECO:0000313" key="4">
    <source>
        <dbReference type="EMBL" id="CAA7042518.1"/>
    </source>
</evidence>
<dbReference type="Pfam" id="PF03372">
    <property type="entry name" value="Exo_endo_phos"/>
    <property type="match status" value="1"/>
</dbReference>
<dbReference type="EMBL" id="CACVBM020001273">
    <property type="protein sequence ID" value="CAA7042518.1"/>
    <property type="molecule type" value="Genomic_DNA"/>
</dbReference>
<keyword evidence="5" id="KW-1185">Reference proteome</keyword>
<sequence length="603" mass="69744">MRYMLKKWPTDLLAIFETHAGAEKARRICEGLGFEDSFRVDAVGQSGGIWLLWKKAIGDVVVLNLSEQFIHVRVTKNAEVMHVVVVYAAPSVSRRSGLWMQLRDLIRQVHEPLIIGGDFNTIVRVDERTGGNGRLSPDSLEFGSWINEMSLIDMGFRGNRFTWKRGREARFFVAKRLDRIMCCAQARLKWQDATVTHLPFLASDHSALYLQLTPTVTGDARRRPFRFEAAWLSHTSFKDLLSASWDPNLDTRKALAKLERVLRKWNKEDFGDVQVWKEKLLKEIQEVQEELESNSSDELIVREAELMKEFDVVLEQEEIIWTQKAREKWVVHGDRNTTFFHTSTVIRRRRNRIEMLKNGDGVCVSDRNELEDMAVEYFRRLYSLDDVEENVEALPSEGFTALTETETRALDMPFAEEEIVAAVRNMGSYKAPGPDGYQPVFYQRCWDEVGESVKRFALEFFRTGRLPQDTNDALVVLIPKVSSPEKLQQLRPISLCNVLFKIITKTIVGRLKPVMTKLIGPAQSSFIRGRLSTDNIVIVQEAVHSMRRKKGKRGWMLRKLDLEKAYDRIRWDFLEDSIRAARLSEHWTTWIMQCVSGPSMRLL</sequence>
<protein>
    <submittedName>
        <fullName evidence="4">Uncharacterized protein</fullName>
    </submittedName>
</protein>
<keyword evidence="1" id="KW-0175">Coiled coil</keyword>
<dbReference type="Gene3D" id="3.60.10.10">
    <property type="entry name" value="Endonuclease/exonuclease/phosphatase"/>
    <property type="match status" value="1"/>
</dbReference>
<feature type="domain" description="Reverse transcriptase" evidence="2">
    <location>
        <begin position="479"/>
        <end position="595"/>
    </location>
</feature>
<organism evidence="4 5">
    <name type="scientific">Microthlaspi erraticum</name>
    <dbReference type="NCBI Taxonomy" id="1685480"/>
    <lineage>
        <taxon>Eukaryota</taxon>
        <taxon>Viridiplantae</taxon>
        <taxon>Streptophyta</taxon>
        <taxon>Embryophyta</taxon>
        <taxon>Tracheophyta</taxon>
        <taxon>Spermatophyta</taxon>
        <taxon>Magnoliopsida</taxon>
        <taxon>eudicotyledons</taxon>
        <taxon>Gunneridae</taxon>
        <taxon>Pentapetalae</taxon>
        <taxon>rosids</taxon>
        <taxon>malvids</taxon>
        <taxon>Brassicales</taxon>
        <taxon>Brassicaceae</taxon>
        <taxon>Coluteocarpeae</taxon>
        <taxon>Microthlaspi</taxon>
    </lineage>
</organism>
<dbReference type="Pfam" id="PF00078">
    <property type="entry name" value="RVT_1"/>
    <property type="match status" value="1"/>
</dbReference>
<dbReference type="InterPro" id="IPR043502">
    <property type="entry name" value="DNA/RNA_pol_sf"/>
</dbReference>
<dbReference type="SUPFAM" id="SSF56219">
    <property type="entry name" value="DNase I-like"/>
    <property type="match status" value="1"/>
</dbReference>
<name>A0A6D2JZE2_9BRAS</name>
<reference evidence="4" key="1">
    <citation type="submission" date="2020-01" db="EMBL/GenBank/DDBJ databases">
        <authorList>
            <person name="Mishra B."/>
        </authorList>
    </citation>
    <scope>NUCLEOTIDE SEQUENCE [LARGE SCALE GENOMIC DNA]</scope>
</reference>
<evidence type="ECO:0000256" key="1">
    <source>
        <dbReference type="SAM" id="Coils"/>
    </source>
</evidence>
<dbReference type="Proteomes" id="UP000467841">
    <property type="component" value="Unassembled WGS sequence"/>
</dbReference>
<dbReference type="SUPFAM" id="SSF56672">
    <property type="entry name" value="DNA/RNA polymerases"/>
    <property type="match status" value="1"/>
</dbReference>
<evidence type="ECO:0000313" key="5">
    <source>
        <dbReference type="Proteomes" id="UP000467841"/>
    </source>
</evidence>
<dbReference type="InterPro" id="IPR036691">
    <property type="entry name" value="Endo/exonu/phosph_ase_sf"/>
</dbReference>
<dbReference type="PANTHER" id="PTHR19446">
    <property type="entry name" value="REVERSE TRANSCRIPTASES"/>
    <property type="match status" value="1"/>
</dbReference>